<reference evidence="2" key="1">
    <citation type="submission" date="2023-07" db="EMBL/GenBank/DDBJ databases">
        <title>A chromosome-level genome assembly of Lolium multiflorum.</title>
        <authorList>
            <person name="Chen Y."/>
            <person name="Copetti D."/>
            <person name="Kolliker R."/>
            <person name="Studer B."/>
        </authorList>
    </citation>
    <scope>NUCLEOTIDE SEQUENCE</scope>
    <source>
        <strain evidence="2">02402/16</strain>
        <tissue evidence="2">Leaf</tissue>
    </source>
</reference>
<dbReference type="Proteomes" id="UP001231189">
    <property type="component" value="Unassembled WGS sequence"/>
</dbReference>
<comment type="caution">
    <text evidence="2">The sequence shown here is derived from an EMBL/GenBank/DDBJ whole genome shotgun (WGS) entry which is preliminary data.</text>
</comment>
<evidence type="ECO:0000313" key="2">
    <source>
        <dbReference type="EMBL" id="KAK1646652.1"/>
    </source>
</evidence>
<proteinExistence type="predicted"/>
<feature type="compositionally biased region" description="Polar residues" evidence="1">
    <location>
        <begin position="37"/>
        <end position="47"/>
    </location>
</feature>
<evidence type="ECO:0000256" key="1">
    <source>
        <dbReference type="SAM" id="MobiDB-lite"/>
    </source>
</evidence>
<keyword evidence="3" id="KW-1185">Reference proteome</keyword>
<protein>
    <submittedName>
        <fullName evidence="2">Uncharacterized protein</fullName>
    </submittedName>
</protein>
<name>A0AAD8WA84_LOLMU</name>
<sequence length="192" mass="21815">MTRRAADPTWSPWRFNAEVQEAEEDAAVVAEPAGVSSALNSGGSRAPQTYEEYRDMPAGPLDPVGKSTHTNRKRKWVNDLKNDRSGIQASPLHRKGGKGKNKDKDEDSSRQWKRMITRRTPSQGPREDHPVIVPKECYALVVSPRIDGYDFSKCLMDGGASLNIMYLETPERMNLTKEQLKHRRPSFMAWFR</sequence>
<evidence type="ECO:0000313" key="3">
    <source>
        <dbReference type="Proteomes" id="UP001231189"/>
    </source>
</evidence>
<dbReference type="EMBL" id="JAUUTY010000004">
    <property type="protein sequence ID" value="KAK1646652.1"/>
    <property type="molecule type" value="Genomic_DNA"/>
</dbReference>
<feature type="compositionally biased region" description="Basic and acidic residues" evidence="1">
    <location>
        <begin position="100"/>
        <end position="110"/>
    </location>
</feature>
<accession>A0AAD8WA84</accession>
<dbReference type="AlphaFoldDB" id="A0AAD8WA84"/>
<organism evidence="2 3">
    <name type="scientific">Lolium multiflorum</name>
    <name type="common">Italian ryegrass</name>
    <name type="synonym">Lolium perenne subsp. multiflorum</name>
    <dbReference type="NCBI Taxonomy" id="4521"/>
    <lineage>
        <taxon>Eukaryota</taxon>
        <taxon>Viridiplantae</taxon>
        <taxon>Streptophyta</taxon>
        <taxon>Embryophyta</taxon>
        <taxon>Tracheophyta</taxon>
        <taxon>Spermatophyta</taxon>
        <taxon>Magnoliopsida</taxon>
        <taxon>Liliopsida</taxon>
        <taxon>Poales</taxon>
        <taxon>Poaceae</taxon>
        <taxon>BOP clade</taxon>
        <taxon>Pooideae</taxon>
        <taxon>Poodae</taxon>
        <taxon>Poeae</taxon>
        <taxon>Poeae Chloroplast Group 2 (Poeae type)</taxon>
        <taxon>Loliodinae</taxon>
        <taxon>Loliinae</taxon>
        <taxon>Lolium</taxon>
    </lineage>
</organism>
<gene>
    <name evidence="2" type="ORF">QYE76_064457</name>
</gene>
<feature type="region of interest" description="Disordered" evidence="1">
    <location>
        <begin position="33"/>
        <end position="129"/>
    </location>
</feature>